<dbReference type="Proteomes" id="UP000316252">
    <property type="component" value="Unassembled WGS sequence"/>
</dbReference>
<feature type="compositionally biased region" description="Polar residues" evidence="1">
    <location>
        <begin position="1"/>
        <end position="20"/>
    </location>
</feature>
<proteinExistence type="predicted"/>
<keyword evidence="3" id="KW-1185">Reference proteome</keyword>
<accession>A0A506Y7S9</accession>
<evidence type="ECO:0000313" key="3">
    <source>
        <dbReference type="Proteomes" id="UP000316252"/>
    </source>
</evidence>
<name>A0A506Y7S9_9MICO</name>
<protein>
    <submittedName>
        <fullName evidence="2">Uncharacterized protein</fullName>
    </submittedName>
</protein>
<dbReference type="OrthoDB" id="5072576at2"/>
<reference evidence="2 3" key="1">
    <citation type="submission" date="2019-06" db="EMBL/GenBank/DDBJ databases">
        <authorList>
            <person name="Li F."/>
        </authorList>
    </citation>
    <scope>NUCLEOTIDE SEQUENCE [LARGE SCALE GENOMIC DNA]</scope>
    <source>
        <strain evidence="2 3">10F1D-1</strain>
    </source>
</reference>
<evidence type="ECO:0000313" key="2">
    <source>
        <dbReference type="EMBL" id="TPW77560.1"/>
    </source>
</evidence>
<comment type="caution">
    <text evidence="2">The sequence shown here is derived from an EMBL/GenBank/DDBJ whole genome shotgun (WGS) entry which is preliminary data.</text>
</comment>
<gene>
    <name evidence="2" type="ORF">FJ657_02465</name>
</gene>
<dbReference type="AlphaFoldDB" id="A0A506Y7S9"/>
<sequence length="114" mass="11949">MTIAQTQEPATSGAQASATAKTAPEQIDIPDHPSLGSAGRTVVTPLTATVYQVSRGDRILGFIEAAGTLWVALRGSSYGWAVEVGQFHALGPALRELGEAIDEIPDDFSERRAG</sequence>
<feature type="region of interest" description="Disordered" evidence="1">
    <location>
        <begin position="1"/>
        <end position="40"/>
    </location>
</feature>
<dbReference type="RefSeq" id="WP_141162088.1">
    <property type="nucleotide sequence ID" value="NZ_VHQG01000001.1"/>
</dbReference>
<dbReference type="EMBL" id="VHQG01000001">
    <property type="protein sequence ID" value="TPW77560.1"/>
    <property type="molecule type" value="Genomic_DNA"/>
</dbReference>
<organism evidence="2 3">
    <name type="scientific">Schumannella soli</name>
    <dbReference type="NCBI Taxonomy" id="2590779"/>
    <lineage>
        <taxon>Bacteria</taxon>
        <taxon>Bacillati</taxon>
        <taxon>Actinomycetota</taxon>
        <taxon>Actinomycetes</taxon>
        <taxon>Micrococcales</taxon>
        <taxon>Microbacteriaceae</taxon>
        <taxon>Schumannella</taxon>
    </lineage>
</organism>
<evidence type="ECO:0000256" key="1">
    <source>
        <dbReference type="SAM" id="MobiDB-lite"/>
    </source>
</evidence>